<evidence type="ECO:0000256" key="5">
    <source>
        <dbReference type="SAM" id="Phobius"/>
    </source>
</evidence>
<evidence type="ECO:0000256" key="1">
    <source>
        <dbReference type="ARBA" id="ARBA00004442"/>
    </source>
</evidence>
<proteinExistence type="predicted"/>
<keyword evidence="8" id="KW-0449">Lipoprotein</keyword>
<dbReference type="PANTHER" id="PTHR30329">
    <property type="entry name" value="STATOR ELEMENT OF FLAGELLAR MOTOR COMPLEX"/>
    <property type="match status" value="1"/>
</dbReference>
<dbReference type="RefSeq" id="WP_034326575.1">
    <property type="nucleotide sequence ID" value="NZ_CAJTQN010000007.1"/>
</dbReference>
<dbReference type="AlphaFoldDB" id="A0A099UE94"/>
<comment type="subcellular location">
    <subcellularLocation>
        <location evidence="1">Cell outer membrane</location>
    </subcellularLocation>
</comment>
<protein>
    <submittedName>
        <fullName evidence="8">Outer membrane lipoprotein omp16</fullName>
    </submittedName>
</protein>
<evidence type="ECO:0000259" key="7">
    <source>
        <dbReference type="PROSITE" id="PS51123"/>
    </source>
</evidence>
<feature type="transmembrane region" description="Helical" evidence="5">
    <location>
        <begin position="62"/>
        <end position="81"/>
    </location>
</feature>
<feature type="domain" description="OmpA-like" evidence="7">
    <location>
        <begin position="103"/>
        <end position="220"/>
    </location>
</feature>
<evidence type="ECO:0000256" key="6">
    <source>
        <dbReference type="SAM" id="SignalP"/>
    </source>
</evidence>
<dbReference type="InterPro" id="IPR006665">
    <property type="entry name" value="OmpA-like"/>
</dbReference>
<dbReference type="InterPro" id="IPR039567">
    <property type="entry name" value="Gly-zipper"/>
</dbReference>
<feature type="signal peptide" evidence="6">
    <location>
        <begin position="1"/>
        <end position="20"/>
    </location>
</feature>
<dbReference type="InterPro" id="IPR050330">
    <property type="entry name" value="Bact_OuterMem_StrucFunc"/>
</dbReference>
<dbReference type="PROSITE" id="PS51123">
    <property type="entry name" value="OMPA_2"/>
    <property type="match status" value="1"/>
</dbReference>
<name>A0A099UE94_9HELI</name>
<organism evidence="8 9">
    <name type="scientific">Helicobacter typhlonius</name>
    <dbReference type="NCBI Taxonomy" id="76936"/>
    <lineage>
        <taxon>Bacteria</taxon>
        <taxon>Pseudomonadati</taxon>
        <taxon>Campylobacterota</taxon>
        <taxon>Epsilonproteobacteria</taxon>
        <taxon>Campylobacterales</taxon>
        <taxon>Helicobacteraceae</taxon>
        <taxon>Helicobacter</taxon>
    </lineage>
</organism>
<dbReference type="GeneID" id="78151259"/>
<evidence type="ECO:0000313" key="9">
    <source>
        <dbReference type="Proteomes" id="UP000064525"/>
    </source>
</evidence>
<dbReference type="Gene3D" id="3.30.1330.60">
    <property type="entry name" value="OmpA-like domain"/>
    <property type="match status" value="1"/>
</dbReference>
<keyword evidence="5" id="KW-1133">Transmembrane helix</keyword>
<dbReference type="GO" id="GO:0009279">
    <property type="term" value="C:cell outer membrane"/>
    <property type="evidence" value="ECO:0007669"/>
    <property type="project" value="UniProtKB-SubCell"/>
</dbReference>
<keyword evidence="2 4" id="KW-0472">Membrane</keyword>
<evidence type="ECO:0000256" key="3">
    <source>
        <dbReference type="ARBA" id="ARBA00023237"/>
    </source>
</evidence>
<keyword evidence="3" id="KW-0998">Cell outer membrane</keyword>
<dbReference type="PRINTS" id="PR01023">
    <property type="entry name" value="NAFLGMOTY"/>
</dbReference>
<evidence type="ECO:0000256" key="2">
    <source>
        <dbReference type="ARBA" id="ARBA00023136"/>
    </source>
</evidence>
<dbReference type="EMBL" id="LN907858">
    <property type="protein sequence ID" value="CUU39924.1"/>
    <property type="molecule type" value="Genomic_DNA"/>
</dbReference>
<evidence type="ECO:0000256" key="4">
    <source>
        <dbReference type="PROSITE-ProRule" id="PRU00473"/>
    </source>
</evidence>
<feature type="chain" id="PRO_5009751751" evidence="6">
    <location>
        <begin position="21"/>
        <end position="221"/>
    </location>
</feature>
<keyword evidence="6" id="KW-0732">Signal</keyword>
<dbReference type="Pfam" id="PF00691">
    <property type="entry name" value="OmpA"/>
    <property type="match status" value="1"/>
</dbReference>
<accession>A0A099UE94</accession>
<gene>
    <name evidence="8" type="ORF">BN2458_PEG1039</name>
</gene>
<keyword evidence="5" id="KW-0812">Transmembrane</keyword>
<reference evidence="9" key="1">
    <citation type="submission" date="2015-11" db="EMBL/GenBank/DDBJ databases">
        <authorList>
            <person name="Anvar S.Y."/>
        </authorList>
    </citation>
    <scope>NUCLEOTIDE SEQUENCE [LARGE SCALE GENOMIC DNA]</scope>
</reference>
<dbReference type="SUPFAM" id="SSF103088">
    <property type="entry name" value="OmpA-like"/>
    <property type="match status" value="1"/>
</dbReference>
<dbReference type="PRINTS" id="PR01021">
    <property type="entry name" value="OMPADOMAIN"/>
</dbReference>
<dbReference type="PATRIC" id="fig|76936.10.peg.1014"/>
<dbReference type="Proteomes" id="UP000064525">
    <property type="component" value="Chromosome I"/>
</dbReference>
<dbReference type="Pfam" id="PF13488">
    <property type="entry name" value="Gly-zipper_Omp"/>
    <property type="match status" value="1"/>
</dbReference>
<evidence type="ECO:0000313" key="8">
    <source>
        <dbReference type="EMBL" id="CUU39924.1"/>
    </source>
</evidence>
<dbReference type="InterPro" id="IPR036737">
    <property type="entry name" value="OmpA-like_sf"/>
</dbReference>
<dbReference type="CDD" id="cd07185">
    <property type="entry name" value="OmpA_C-like"/>
    <property type="match status" value="1"/>
</dbReference>
<dbReference type="InterPro" id="IPR006664">
    <property type="entry name" value="OMP_bac"/>
</dbReference>
<dbReference type="PROSITE" id="PS51257">
    <property type="entry name" value="PROKAR_LIPOPROTEIN"/>
    <property type="match status" value="1"/>
</dbReference>
<dbReference type="KEGG" id="hty:BN2458_PEG1039"/>
<dbReference type="PANTHER" id="PTHR30329:SF21">
    <property type="entry name" value="LIPOPROTEIN YIAD-RELATED"/>
    <property type="match status" value="1"/>
</dbReference>
<sequence length="221" mass="22748">MLRTTTSKISITLCGALLMAACTTNPYTGESQISKTAIGAVGAAAVGAGIGALASKKDRAKGAAIGAGVGALAGGAVGGYMDIQDKKLREELQGTGVSVTKNGNEITLNMPGDITFKSGSADLSVDFYKVLNSVAKVLNKYDKTIVSVVGFTDNTGSAAKNLTLSQQRAQSVAAYLQSQKVKEARFVIEGLGESEPIASNKTAEGRAKNRRVEISLTAITK</sequence>
<feature type="transmembrane region" description="Helical" evidence="5">
    <location>
        <begin position="36"/>
        <end position="55"/>
    </location>
</feature>